<evidence type="ECO:0000313" key="2">
    <source>
        <dbReference type="Proteomes" id="UP000238218"/>
    </source>
</evidence>
<evidence type="ECO:0000313" key="1">
    <source>
        <dbReference type="EMBL" id="PSB39456.1"/>
    </source>
</evidence>
<protein>
    <recommendedName>
        <fullName evidence="3">Protein kinase domain-containing protein</fullName>
    </recommendedName>
</protein>
<dbReference type="InterPro" id="IPR011009">
    <property type="entry name" value="Kinase-like_dom_sf"/>
</dbReference>
<dbReference type="EMBL" id="PVWP01000001">
    <property type="protein sequence ID" value="PSB39456.1"/>
    <property type="molecule type" value="Genomic_DNA"/>
</dbReference>
<accession>A0ABX5FDQ4</accession>
<reference evidence="1 2" key="2">
    <citation type="submission" date="2018-03" db="EMBL/GenBank/DDBJ databases">
        <title>The ancient ancestry and fast evolution of plastids.</title>
        <authorList>
            <person name="Moore K.R."/>
            <person name="Magnabosco C."/>
            <person name="Momper L."/>
            <person name="Gold D.A."/>
            <person name="Bosak T."/>
            <person name="Fournier G.P."/>
        </authorList>
    </citation>
    <scope>NUCLEOTIDE SEQUENCE [LARGE SCALE GENOMIC DNA]</scope>
    <source>
        <strain evidence="1 2">CCALA 015</strain>
    </source>
</reference>
<comment type="caution">
    <text evidence="1">The sequence shown here is derived from an EMBL/GenBank/DDBJ whole genome shotgun (WGS) entry which is preliminary data.</text>
</comment>
<dbReference type="RefSeq" id="WP_106219647.1">
    <property type="nucleotide sequence ID" value="NZ_PVWP01000001.1"/>
</dbReference>
<proteinExistence type="predicted"/>
<gene>
    <name evidence="1" type="ORF">C7B81_02105</name>
</gene>
<dbReference type="SUPFAM" id="SSF56112">
    <property type="entry name" value="Protein kinase-like (PK-like)"/>
    <property type="match status" value="1"/>
</dbReference>
<sequence length="237" mass="26274">MTPADPSPLQIYERVSQAGSFASRAGQGTMALVRELDDGVVEKSDRRDELPLVAREFIITEHLRGTGVVPQVDLDEGLYGYPLSFQMEKINNGGTLKDWLLFHSHSPIPKGVWAEIFQGVSEGIRAVWAAGVLQGDLHVRNVVIGTDASGRRLKPHIIDFGVAVMDEEPFEALAHGLGLADGVAASQQWFERQIRPRYDDPSDEKAFLISDIQDWINTLNIQDLDGLLADFRRGLRT</sequence>
<dbReference type="Gene3D" id="1.10.510.10">
    <property type="entry name" value="Transferase(Phosphotransferase) domain 1"/>
    <property type="match status" value="1"/>
</dbReference>
<dbReference type="Proteomes" id="UP000238218">
    <property type="component" value="Unassembled WGS sequence"/>
</dbReference>
<reference evidence="1 2" key="1">
    <citation type="submission" date="2018-02" db="EMBL/GenBank/DDBJ databases">
        <authorList>
            <person name="Moore K."/>
            <person name="Momper L."/>
        </authorList>
    </citation>
    <scope>NUCLEOTIDE SEQUENCE [LARGE SCALE GENOMIC DNA]</scope>
    <source>
        <strain evidence="1 2">CCALA 015</strain>
    </source>
</reference>
<name>A0ABX5FDQ4_9CHRO</name>
<evidence type="ECO:0008006" key="3">
    <source>
        <dbReference type="Google" id="ProtNLM"/>
    </source>
</evidence>
<keyword evidence="2" id="KW-1185">Reference proteome</keyword>
<organism evidence="1 2">
    <name type="scientific">Aphanothece cf. minutissima CCALA 015</name>
    <dbReference type="NCBI Taxonomy" id="2107695"/>
    <lineage>
        <taxon>Bacteria</taxon>
        <taxon>Bacillati</taxon>
        <taxon>Cyanobacteriota</taxon>
        <taxon>Cyanophyceae</taxon>
        <taxon>Oscillatoriophycideae</taxon>
        <taxon>Chroococcales</taxon>
        <taxon>Aphanothecaceae</taxon>
        <taxon>Aphanothece</taxon>
    </lineage>
</organism>